<feature type="region of interest" description="Disordered" evidence="1">
    <location>
        <begin position="307"/>
        <end position="373"/>
    </location>
</feature>
<dbReference type="OrthoDB" id="10444606at2759"/>
<evidence type="ECO:0000313" key="2">
    <source>
        <dbReference type="EMBL" id="CAG8951439.1"/>
    </source>
</evidence>
<feature type="compositionally biased region" description="Acidic residues" evidence="1">
    <location>
        <begin position="307"/>
        <end position="316"/>
    </location>
</feature>
<comment type="caution">
    <text evidence="2">The sequence shown here is derived from an EMBL/GenBank/DDBJ whole genome shotgun (WGS) entry which is preliminary data.</text>
</comment>
<protein>
    <submittedName>
        <fullName evidence="2">Uncharacterized protein</fullName>
    </submittedName>
</protein>
<evidence type="ECO:0000313" key="3">
    <source>
        <dbReference type="Proteomes" id="UP000696280"/>
    </source>
</evidence>
<keyword evidence="3" id="KW-1185">Reference proteome</keyword>
<sequence>MQVSTVSIGVLLLYEEYDTITMALLLKSIKEGQNNTQIGDNKSQSVGVEVEDLGVFCDVGIGKVKKRLEFMVFDQDAVLKKATEHKIELFEISEPDKRGEKKHYTKTHTHSSFTTSDNTLTKLITTNPLTSEPRALSIFARVSFISSYFLGLQNRYTPIPPTTMSDNVVFRQVDIRYLTTPRESLYRAGPDWQVQLVHSCVVENLPDPSLGQCSTLPAIFYGAWQEDLRYWIKDCAIVVHDECHLWHVHSAALHHYPYLWPRVRDPEYKVVRLWLYRVDPEEDMGEEPDDGVSIWGEASVWGEESADEEEEVEEEEVVGHVVPMNIWEDEDEDEVMEEEEKKEEENVEYVEPMETCEGEESSGDESYTSEGWR</sequence>
<organism evidence="2 3">
    <name type="scientific">Hymenoscyphus fraxineus</name>
    <dbReference type="NCBI Taxonomy" id="746836"/>
    <lineage>
        <taxon>Eukaryota</taxon>
        <taxon>Fungi</taxon>
        <taxon>Dikarya</taxon>
        <taxon>Ascomycota</taxon>
        <taxon>Pezizomycotina</taxon>
        <taxon>Leotiomycetes</taxon>
        <taxon>Helotiales</taxon>
        <taxon>Helotiaceae</taxon>
        <taxon>Hymenoscyphus</taxon>
    </lineage>
</organism>
<feature type="compositionally biased region" description="Polar residues" evidence="1">
    <location>
        <begin position="364"/>
        <end position="373"/>
    </location>
</feature>
<evidence type="ECO:0000256" key="1">
    <source>
        <dbReference type="SAM" id="MobiDB-lite"/>
    </source>
</evidence>
<dbReference type="EMBL" id="CAJVRL010000043">
    <property type="protein sequence ID" value="CAG8951439.1"/>
    <property type="molecule type" value="Genomic_DNA"/>
</dbReference>
<proteinExistence type="predicted"/>
<feature type="compositionally biased region" description="Acidic residues" evidence="1">
    <location>
        <begin position="354"/>
        <end position="363"/>
    </location>
</feature>
<accession>A0A9N9PGA0</accession>
<dbReference type="AlphaFoldDB" id="A0A9N9PGA0"/>
<feature type="compositionally biased region" description="Acidic residues" evidence="1">
    <location>
        <begin position="327"/>
        <end position="348"/>
    </location>
</feature>
<reference evidence="2" key="1">
    <citation type="submission" date="2021-07" db="EMBL/GenBank/DDBJ databases">
        <authorList>
            <person name="Durling M."/>
        </authorList>
    </citation>
    <scope>NUCLEOTIDE SEQUENCE</scope>
</reference>
<gene>
    <name evidence="2" type="ORF">HYFRA_00007355</name>
</gene>
<name>A0A9N9PGA0_9HELO</name>
<dbReference type="Proteomes" id="UP000696280">
    <property type="component" value="Unassembled WGS sequence"/>
</dbReference>